<dbReference type="GO" id="GO:0003735">
    <property type="term" value="F:structural constituent of ribosome"/>
    <property type="evidence" value="ECO:0007669"/>
    <property type="project" value="InterPro"/>
</dbReference>
<protein>
    <recommendedName>
        <fullName evidence="4">Large ribosomal subunit protein uL3m</fullName>
    </recommendedName>
    <alternativeName>
        <fullName evidence="5">39S ribosomal protein L3, mitochondrial</fullName>
    </alternativeName>
</protein>
<dbReference type="InterPro" id="IPR000597">
    <property type="entry name" value="Ribosomal_uL3"/>
</dbReference>
<dbReference type="GO" id="GO:0006412">
    <property type="term" value="P:translation"/>
    <property type="evidence" value="ECO:0007669"/>
    <property type="project" value="InterPro"/>
</dbReference>
<gene>
    <name evidence="6" type="ORF">ONB1V03_LOCUS21727</name>
</gene>
<dbReference type="PANTHER" id="PTHR11229:SF8">
    <property type="entry name" value="LARGE RIBOSOMAL SUBUNIT PROTEIN UL3M"/>
    <property type="match status" value="1"/>
</dbReference>
<dbReference type="OrthoDB" id="274683at2759"/>
<comment type="similarity">
    <text evidence="1">Belongs to the universal ribosomal protein uL3 family.</text>
</comment>
<evidence type="ECO:0000256" key="1">
    <source>
        <dbReference type="ARBA" id="ARBA00006540"/>
    </source>
</evidence>
<evidence type="ECO:0000256" key="3">
    <source>
        <dbReference type="ARBA" id="ARBA00023274"/>
    </source>
</evidence>
<sequence length="236" mass="27635">MNGLNADILMPSMVTLDQKRLAFCSTKHIKRRKTHPFRWWPRMRRRADIPYKTYITKDNQQFVDTYIADTYSPVKGVELSREEYTPDSRRCGLIARKIGHYPMWTKSGHRLLTTVLQVVDNHVIKYYSPEEWQLNCRPFYQFHRYNGLGVCVVGAESADPRGFTAFYRGLFNESGVMPKNKLTRFFVTPNARLTPGTPLLASHFRVGDYVDVWGKTIDHGFQGVVKRWNFKGQDRY</sequence>
<evidence type="ECO:0000256" key="5">
    <source>
        <dbReference type="ARBA" id="ARBA00035396"/>
    </source>
</evidence>
<reference evidence="6" key="1">
    <citation type="submission" date="2020-11" db="EMBL/GenBank/DDBJ databases">
        <authorList>
            <person name="Tran Van P."/>
        </authorList>
    </citation>
    <scope>NUCLEOTIDE SEQUENCE</scope>
</reference>
<evidence type="ECO:0000313" key="7">
    <source>
        <dbReference type="Proteomes" id="UP000728032"/>
    </source>
</evidence>
<keyword evidence="7" id="KW-1185">Reference proteome</keyword>
<accession>A0A7R9R0B4</accession>
<evidence type="ECO:0000313" key="6">
    <source>
        <dbReference type="EMBL" id="CAD7665169.1"/>
    </source>
</evidence>
<dbReference type="SUPFAM" id="SSF50447">
    <property type="entry name" value="Translation proteins"/>
    <property type="match status" value="1"/>
</dbReference>
<evidence type="ECO:0000256" key="4">
    <source>
        <dbReference type="ARBA" id="ARBA00035209"/>
    </source>
</evidence>
<dbReference type="Gene3D" id="2.40.30.10">
    <property type="entry name" value="Translation factors"/>
    <property type="match status" value="1"/>
</dbReference>
<proteinExistence type="inferred from homology"/>
<evidence type="ECO:0000256" key="2">
    <source>
        <dbReference type="ARBA" id="ARBA00022980"/>
    </source>
</evidence>
<dbReference type="InterPro" id="IPR009000">
    <property type="entry name" value="Transl_B-barrel_sf"/>
</dbReference>
<dbReference type="InterPro" id="IPR019927">
    <property type="entry name" value="Ribosomal_uL3_bac/org-type"/>
</dbReference>
<keyword evidence="2" id="KW-0689">Ribosomal protein</keyword>
<dbReference type="GO" id="GO:0005762">
    <property type="term" value="C:mitochondrial large ribosomal subunit"/>
    <property type="evidence" value="ECO:0007669"/>
    <property type="project" value="TreeGrafter"/>
</dbReference>
<organism evidence="6">
    <name type="scientific">Oppiella nova</name>
    <dbReference type="NCBI Taxonomy" id="334625"/>
    <lineage>
        <taxon>Eukaryota</taxon>
        <taxon>Metazoa</taxon>
        <taxon>Ecdysozoa</taxon>
        <taxon>Arthropoda</taxon>
        <taxon>Chelicerata</taxon>
        <taxon>Arachnida</taxon>
        <taxon>Acari</taxon>
        <taxon>Acariformes</taxon>
        <taxon>Sarcoptiformes</taxon>
        <taxon>Oribatida</taxon>
        <taxon>Brachypylina</taxon>
        <taxon>Oppioidea</taxon>
        <taxon>Oppiidae</taxon>
        <taxon>Oppiella</taxon>
    </lineage>
</organism>
<dbReference type="Pfam" id="PF00297">
    <property type="entry name" value="Ribosomal_L3"/>
    <property type="match status" value="1"/>
</dbReference>
<dbReference type="EMBL" id="OC958717">
    <property type="protein sequence ID" value="CAD7665169.1"/>
    <property type="molecule type" value="Genomic_DNA"/>
</dbReference>
<feature type="non-terminal residue" evidence="6">
    <location>
        <position position="236"/>
    </location>
</feature>
<name>A0A7R9R0B4_9ACAR</name>
<dbReference type="Proteomes" id="UP000728032">
    <property type="component" value="Unassembled WGS sequence"/>
</dbReference>
<dbReference type="EMBL" id="CAJPVJ010043892">
    <property type="protein sequence ID" value="CAG2182306.1"/>
    <property type="molecule type" value="Genomic_DNA"/>
</dbReference>
<dbReference type="PANTHER" id="PTHR11229">
    <property type="entry name" value="50S RIBOSOMAL PROTEIN L3"/>
    <property type="match status" value="1"/>
</dbReference>
<dbReference type="AlphaFoldDB" id="A0A7R9R0B4"/>
<keyword evidence="3" id="KW-0687">Ribonucleoprotein</keyword>